<keyword evidence="3 9" id="KW-0808">Transferase</keyword>
<evidence type="ECO:0000313" key="9">
    <source>
        <dbReference type="EMBL" id="PTB20575.1"/>
    </source>
</evidence>
<evidence type="ECO:0000256" key="7">
    <source>
        <dbReference type="SAM" id="Phobius"/>
    </source>
</evidence>
<dbReference type="Pfam" id="PF13727">
    <property type="entry name" value="CoA_binding_3"/>
    <property type="match status" value="1"/>
</dbReference>
<proteinExistence type="inferred from homology"/>
<feature type="domain" description="Bacterial sugar transferase" evidence="8">
    <location>
        <begin position="269"/>
        <end position="452"/>
    </location>
</feature>
<dbReference type="NCBIfam" id="TIGR03025">
    <property type="entry name" value="EPS_sugtrans"/>
    <property type="match status" value="1"/>
</dbReference>
<dbReference type="PANTHER" id="PTHR30576">
    <property type="entry name" value="COLANIC BIOSYNTHESIS UDP-GLUCOSE LIPID CARRIER TRANSFERASE"/>
    <property type="match status" value="1"/>
</dbReference>
<protein>
    <submittedName>
        <fullName evidence="9">Undecaprenyl-phosphate glucose phosphotransferase</fullName>
    </submittedName>
</protein>
<evidence type="ECO:0000256" key="2">
    <source>
        <dbReference type="ARBA" id="ARBA00006464"/>
    </source>
</evidence>
<keyword evidence="5 7" id="KW-1133">Transmembrane helix</keyword>
<sequence>MAIPGSLARILDVVLVFAGAQIASLIRLDALAANPNHAGFVAFAEAGALAMFPVFGVYQSWRGRSLTGLASRVALAWLVVQASGLMLMFSLHASGAISRLWFFDWSTLTGSAMIASRLAAGAALARVRHAGLNLRSVAVVGGGEHSEQIIRKIEASTGSGFRAVSVFDARGVGISAAVSAGLAAFDDFARFAGHVRATGVRELWIALPLSDESTILNCLNEFRDDLLNIRLFPDVRSLEVFNGGMVDLIGVPAINLVASPLSPGARMQKEAFDRMFAAFALLALAPLLLVISIAVKLSSPGPVLFKQRRKGADGHVFTIYKFRTMRVHTEAPGQVRQATRKDSRITKIGAFLRRTSLDELPQFINVLRGEMSVVGPRPHALEHDDFYGRIVNGYIHRYRMKPGITGWAQINGLRGETDRVEKMQRRVEHDLYYLRNWSFALDIRIIVATIVKGFVHPNAY</sequence>
<feature type="transmembrane region" description="Helical" evidence="7">
    <location>
        <begin position="276"/>
        <end position="295"/>
    </location>
</feature>
<dbReference type="GO" id="GO:0016020">
    <property type="term" value="C:membrane"/>
    <property type="evidence" value="ECO:0007669"/>
    <property type="project" value="UniProtKB-SubCell"/>
</dbReference>
<dbReference type="RefSeq" id="WP_107150896.1">
    <property type="nucleotide sequence ID" value="NZ_PYUC01000005.1"/>
</dbReference>
<accession>A0A2T3XVQ6</accession>
<feature type="transmembrane region" description="Helical" evidence="7">
    <location>
        <begin position="38"/>
        <end position="61"/>
    </location>
</feature>
<dbReference type="PANTHER" id="PTHR30576:SF21">
    <property type="entry name" value="UDP-GLUCOSE:UNDECAPRENYL-PHOSPHATE GLUCOSE-1-PHOSPHATE TRANSFERASE"/>
    <property type="match status" value="1"/>
</dbReference>
<dbReference type="GO" id="GO:0089702">
    <property type="term" value="F:undecaprenyl-phosphate glucose phosphotransferase activity"/>
    <property type="evidence" value="ECO:0007669"/>
    <property type="project" value="TreeGrafter"/>
</dbReference>
<comment type="similarity">
    <text evidence="2">Belongs to the bacterial sugar transferase family.</text>
</comment>
<name>A0A2T3XVQ6_9BURK</name>
<dbReference type="InterPro" id="IPR017475">
    <property type="entry name" value="EPS_sugar_tfrase"/>
</dbReference>
<feature type="transmembrane region" description="Helical" evidence="7">
    <location>
        <begin position="105"/>
        <end position="125"/>
    </location>
</feature>
<dbReference type="AlphaFoldDB" id="A0A2T3XVQ6"/>
<dbReference type="Pfam" id="PF02397">
    <property type="entry name" value="Bac_transf"/>
    <property type="match status" value="1"/>
</dbReference>
<dbReference type="InterPro" id="IPR003362">
    <property type="entry name" value="Bact_transf"/>
</dbReference>
<dbReference type="EMBL" id="PYUC01000005">
    <property type="protein sequence ID" value="PTB20575.1"/>
    <property type="molecule type" value="Genomic_DNA"/>
</dbReference>
<evidence type="ECO:0000313" key="10">
    <source>
        <dbReference type="Proteomes" id="UP000240638"/>
    </source>
</evidence>
<gene>
    <name evidence="9" type="ORF">C9I57_12120</name>
</gene>
<reference evidence="9 10" key="1">
    <citation type="submission" date="2018-03" db="EMBL/GenBank/DDBJ databases">
        <title>Whole genome analyses suggest that Burkholderia sensu lato contains two further novel genera in the rhizoxinica-symbiotica group Mycetohabitans gen. nov., and Trinickia gen. nov.: implications for the evolution of diazotrophy and nodulation in the Burkholderiaceae.</title>
        <authorList>
            <person name="Estrada De Los Santos P."/>
            <person name="Palmer M."/>
            <person name="Chavez-Ramirez B."/>
            <person name="Steenkamp E.T."/>
            <person name="Hirsch A.M."/>
            <person name="Manyaka P."/>
            <person name="Maluk M."/>
            <person name="Lafos M."/>
            <person name="Crook M."/>
            <person name="Gross E."/>
            <person name="Simon M.F."/>
            <person name="Bueno Dos Reis Junior F."/>
            <person name="Poole P.S."/>
            <person name="Venter S.N."/>
            <person name="James E.K."/>
        </authorList>
    </citation>
    <scope>NUCLEOTIDE SEQUENCE [LARGE SCALE GENOMIC DNA]</scope>
    <source>
        <strain evidence="9 10">JPY-366</strain>
    </source>
</reference>
<evidence type="ECO:0000259" key="8">
    <source>
        <dbReference type="Pfam" id="PF02397"/>
    </source>
</evidence>
<evidence type="ECO:0000256" key="3">
    <source>
        <dbReference type="ARBA" id="ARBA00022679"/>
    </source>
</evidence>
<evidence type="ECO:0000256" key="6">
    <source>
        <dbReference type="ARBA" id="ARBA00023136"/>
    </source>
</evidence>
<evidence type="ECO:0000256" key="1">
    <source>
        <dbReference type="ARBA" id="ARBA00004141"/>
    </source>
</evidence>
<evidence type="ECO:0000256" key="5">
    <source>
        <dbReference type="ARBA" id="ARBA00022989"/>
    </source>
</evidence>
<dbReference type="NCBIfam" id="TIGR03023">
    <property type="entry name" value="WcaJ_sugtrans"/>
    <property type="match status" value="1"/>
</dbReference>
<evidence type="ECO:0000256" key="4">
    <source>
        <dbReference type="ARBA" id="ARBA00022692"/>
    </source>
</evidence>
<keyword evidence="6 7" id="KW-0472">Membrane</keyword>
<keyword evidence="4 7" id="KW-0812">Transmembrane</keyword>
<dbReference type="InterPro" id="IPR017473">
    <property type="entry name" value="Undecaprenyl-P_gluc_Ptfrase"/>
</dbReference>
<comment type="subcellular location">
    <subcellularLocation>
        <location evidence="1">Membrane</location>
        <topology evidence="1">Multi-pass membrane protein</topology>
    </subcellularLocation>
</comment>
<dbReference type="GO" id="GO:0009242">
    <property type="term" value="P:colanic acid biosynthetic process"/>
    <property type="evidence" value="ECO:0007669"/>
    <property type="project" value="TreeGrafter"/>
</dbReference>
<dbReference type="Proteomes" id="UP000240638">
    <property type="component" value="Unassembled WGS sequence"/>
</dbReference>
<organism evidence="9 10">
    <name type="scientific">Trinickia symbiotica</name>
    <dbReference type="NCBI Taxonomy" id="863227"/>
    <lineage>
        <taxon>Bacteria</taxon>
        <taxon>Pseudomonadati</taxon>
        <taxon>Pseudomonadota</taxon>
        <taxon>Betaproteobacteria</taxon>
        <taxon>Burkholderiales</taxon>
        <taxon>Burkholderiaceae</taxon>
        <taxon>Trinickia</taxon>
    </lineage>
</organism>
<dbReference type="Gene3D" id="3.40.50.720">
    <property type="entry name" value="NAD(P)-binding Rossmann-like Domain"/>
    <property type="match status" value="1"/>
</dbReference>
<comment type="caution">
    <text evidence="9">The sequence shown here is derived from an EMBL/GenBank/DDBJ whole genome shotgun (WGS) entry which is preliminary data.</text>
</comment>
<feature type="transmembrane region" description="Helical" evidence="7">
    <location>
        <begin position="7"/>
        <end position="26"/>
    </location>
</feature>
<feature type="transmembrane region" description="Helical" evidence="7">
    <location>
        <begin position="73"/>
        <end position="93"/>
    </location>
</feature>